<dbReference type="PANTHER" id="PTHR35848:SF6">
    <property type="entry name" value="CUPIN TYPE-2 DOMAIN-CONTAINING PROTEIN"/>
    <property type="match status" value="1"/>
</dbReference>
<evidence type="ECO:0000259" key="2">
    <source>
        <dbReference type="Pfam" id="PF07883"/>
    </source>
</evidence>
<keyword evidence="4" id="KW-1185">Reference proteome</keyword>
<evidence type="ECO:0000313" key="4">
    <source>
        <dbReference type="Proteomes" id="UP001058271"/>
    </source>
</evidence>
<dbReference type="Pfam" id="PF07883">
    <property type="entry name" value="Cupin_2"/>
    <property type="match status" value="1"/>
</dbReference>
<proteinExistence type="predicted"/>
<dbReference type="InterPro" id="IPR013096">
    <property type="entry name" value="Cupin_2"/>
</dbReference>
<reference evidence="3" key="1">
    <citation type="submission" date="2021-04" db="EMBL/GenBank/DDBJ databases">
        <title>Biosynthetic gene clusters of Dactylosporangioum roseum.</title>
        <authorList>
            <person name="Hartkoorn R.C."/>
            <person name="Beaudoing E."/>
            <person name="Hot D."/>
            <person name="Moureu S."/>
        </authorList>
    </citation>
    <scope>NUCLEOTIDE SEQUENCE</scope>
    <source>
        <strain evidence="3">NRRL B-16295</strain>
    </source>
</reference>
<sequence>MEMRKFDGARLAEDNGLDATRLMPWPALNAPFEGSWCIVRPGTESGMHGHHEYEIWIAMTGVAEIVCEGRRTPFVAGDIVHFPPQVVHQVVNDGDEDFSMYAVWWDADLAAQFSARHLSEA</sequence>
<keyword evidence="1" id="KW-0479">Metal-binding</keyword>
<dbReference type="InterPro" id="IPR011051">
    <property type="entry name" value="RmlC_Cupin_sf"/>
</dbReference>
<feature type="domain" description="Cupin type-2" evidence="2">
    <location>
        <begin position="37"/>
        <end position="104"/>
    </location>
</feature>
<dbReference type="PANTHER" id="PTHR35848">
    <property type="entry name" value="OXALATE-BINDING PROTEIN"/>
    <property type="match status" value="1"/>
</dbReference>
<dbReference type="InterPro" id="IPR014710">
    <property type="entry name" value="RmlC-like_jellyroll"/>
</dbReference>
<evidence type="ECO:0000313" key="3">
    <source>
        <dbReference type="EMBL" id="UWZ40398.1"/>
    </source>
</evidence>
<dbReference type="SUPFAM" id="SSF51182">
    <property type="entry name" value="RmlC-like cupins"/>
    <property type="match status" value="1"/>
</dbReference>
<organism evidence="3 4">
    <name type="scientific">Dactylosporangium roseum</name>
    <dbReference type="NCBI Taxonomy" id="47989"/>
    <lineage>
        <taxon>Bacteria</taxon>
        <taxon>Bacillati</taxon>
        <taxon>Actinomycetota</taxon>
        <taxon>Actinomycetes</taxon>
        <taxon>Micromonosporales</taxon>
        <taxon>Micromonosporaceae</taxon>
        <taxon>Dactylosporangium</taxon>
    </lineage>
</organism>
<gene>
    <name evidence="3" type="ORF">Drose_15995</name>
</gene>
<name>A0ABY5ZI42_9ACTN</name>
<evidence type="ECO:0000256" key="1">
    <source>
        <dbReference type="ARBA" id="ARBA00022723"/>
    </source>
</evidence>
<dbReference type="Proteomes" id="UP001058271">
    <property type="component" value="Chromosome"/>
</dbReference>
<dbReference type="CDD" id="cd06988">
    <property type="entry name" value="cupin_DddK"/>
    <property type="match status" value="1"/>
</dbReference>
<dbReference type="InterPro" id="IPR051610">
    <property type="entry name" value="GPI/OXD"/>
</dbReference>
<accession>A0ABY5ZI42</accession>
<dbReference type="EMBL" id="CP073721">
    <property type="protein sequence ID" value="UWZ40398.1"/>
    <property type="molecule type" value="Genomic_DNA"/>
</dbReference>
<protein>
    <submittedName>
        <fullName evidence="3">Cupin domain-containing protein</fullName>
    </submittedName>
</protein>
<dbReference type="Gene3D" id="2.60.120.10">
    <property type="entry name" value="Jelly Rolls"/>
    <property type="match status" value="1"/>
</dbReference>